<proteinExistence type="predicted"/>
<accession>A0A7W2EGE1</accession>
<feature type="compositionally biased region" description="Polar residues" evidence="1">
    <location>
        <begin position="68"/>
        <end position="78"/>
    </location>
</feature>
<evidence type="ECO:0000313" key="2">
    <source>
        <dbReference type="EMBL" id="MBA5605200.1"/>
    </source>
</evidence>
<dbReference type="RefSeq" id="WP_182215831.1">
    <property type="nucleotide sequence ID" value="NZ_JACEZS010000004.1"/>
</dbReference>
<dbReference type="EMBL" id="JACEZS010000004">
    <property type="protein sequence ID" value="MBA5605200.1"/>
    <property type="molecule type" value="Genomic_DNA"/>
</dbReference>
<feature type="region of interest" description="Disordered" evidence="1">
    <location>
        <begin position="54"/>
        <end position="78"/>
    </location>
</feature>
<comment type="caution">
    <text evidence="2">The sequence shown here is derived from an EMBL/GenBank/DDBJ whole genome shotgun (WGS) entry which is preliminary data.</text>
</comment>
<protein>
    <submittedName>
        <fullName evidence="2">Uncharacterized protein</fullName>
    </submittedName>
</protein>
<keyword evidence="3" id="KW-1185">Reference proteome</keyword>
<gene>
    <name evidence="2" type="ORF">H3H36_07485</name>
</gene>
<dbReference type="Proteomes" id="UP000566711">
    <property type="component" value="Unassembled WGS sequence"/>
</dbReference>
<evidence type="ECO:0000256" key="1">
    <source>
        <dbReference type="SAM" id="MobiDB-lite"/>
    </source>
</evidence>
<sequence>MIRRLGNGTSDSVAAVANGQPVAVSNGEFRIPATVMQMLGRDFFDELVKNYHQPHRQAQRPDSDQRRATSYNWTATSW</sequence>
<name>A0A7W2EGE1_9BURK</name>
<dbReference type="AlphaFoldDB" id="A0A7W2EGE1"/>
<reference evidence="2 3" key="1">
    <citation type="submission" date="2020-07" db="EMBL/GenBank/DDBJ databases">
        <title>Novel species isolated from subtropical streams in China.</title>
        <authorList>
            <person name="Lu H."/>
        </authorList>
    </citation>
    <scope>NUCLEOTIDE SEQUENCE [LARGE SCALE GENOMIC DNA]</scope>
    <source>
        <strain evidence="2 3">FT3S</strain>
    </source>
</reference>
<organism evidence="2 3">
    <name type="scientific">Rugamonas fusca</name>
    <dbReference type="NCBI Taxonomy" id="2758568"/>
    <lineage>
        <taxon>Bacteria</taxon>
        <taxon>Pseudomonadati</taxon>
        <taxon>Pseudomonadota</taxon>
        <taxon>Betaproteobacteria</taxon>
        <taxon>Burkholderiales</taxon>
        <taxon>Oxalobacteraceae</taxon>
        <taxon>Telluria group</taxon>
        <taxon>Rugamonas</taxon>
    </lineage>
</organism>
<evidence type="ECO:0000313" key="3">
    <source>
        <dbReference type="Proteomes" id="UP000566711"/>
    </source>
</evidence>